<reference evidence="1" key="1">
    <citation type="journal article" date="2023" name="bioRxiv">
        <title>Improved chromosome-level genome assembly for marigold (Tagetes erecta).</title>
        <authorList>
            <person name="Jiang F."/>
            <person name="Yuan L."/>
            <person name="Wang S."/>
            <person name="Wang H."/>
            <person name="Xu D."/>
            <person name="Wang A."/>
            <person name="Fan W."/>
        </authorList>
    </citation>
    <scope>NUCLEOTIDE SEQUENCE</scope>
    <source>
        <strain evidence="1">WSJ</strain>
        <tissue evidence="1">Leaf</tissue>
    </source>
</reference>
<accession>A0AAD8K0J9</accession>
<dbReference type="AlphaFoldDB" id="A0AAD8K0J9"/>
<protein>
    <submittedName>
        <fullName evidence="1">Uncharacterized protein</fullName>
    </submittedName>
</protein>
<name>A0AAD8K0J9_TARER</name>
<sequence length="169" mass="19482">MFMKIEKESRVTSHMFICTGFDYPVGSRGYKTSDSRIIQISEHYDVFSILTVETDFVKKRGARIQEKEENITYNYNEKENEAILFLICDPKKTHNFHFLKYVPCGQGNVRNDDCVDELLEGVEEGVVIVPGKKTGSQVQDAIIDQMLLAVETKCHPCHKDQDEQLISWK</sequence>
<keyword evidence="2" id="KW-1185">Reference proteome</keyword>
<evidence type="ECO:0000313" key="1">
    <source>
        <dbReference type="EMBL" id="KAK1410920.1"/>
    </source>
</evidence>
<comment type="caution">
    <text evidence="1">The sequence shown here is derived from an EMBL/GenBank/DDBJ whole genome shotgun (WGS) entry which is preliminary data.</text>
</comment>
<gene>
    <name evidence="1" type="ORF">QVD17_37462</name>
</gene>
<organism evidence="1 2">
    <name type="scientific">Tagetes erecta</name>
    <name type="common">African marigold</name>
    <dbReference type="NCBI Taxonomy" id="13708"/>
    <lineage>
        <taxon>Eukaryota</taxon>
        <taxon>Viridiplantae</taxon>
        <taxon>Streptophyta</taxon>
        <taxon>Embryophyta</taxon>
        <taxon>Tracheophyta</taxon>
        <taxon>Spermatophyta</taxon>
        <taxon>Magnoliopsida</taxon>
        <taxon>eudicotyledons</taxon>
        <taxon>Gunneridae</taxon>
        <taxon>Pentapetalae</taxon>
        <taxon>asterids</taxon>
        <taxon>campanulids</taxon>
        <taxon>Asterales</taxon>
        <taxon>Asteraceae</taxon>
        <taxon>Asteroideae</taxon>
        <taxon>Heliantheae alliance</taxon>
        <taxon>Tageteae</taxon>
        <taxon>Tagetes</taxon>
    </lineage>
</organism>
<evidence type="ECO:0000313" key="2">
    <source>
        <dbReference type="Proteomes" id="UP001229421"/>
    </source>
</evidence>
<dbReference type="Proteomes" id="UP001229421">
    <property type="component" value="Unassembled WGS sequence"/>
</dbReference>
<dbReference type="EMBL" id="JAUHHV010000010">
    <property type="protein sequence ID" value="KAK1410920.1"/>
    <property type="molecule type" value="Genomic_DNA"/>
</dbReference>
<proteinExistence type="predicted"/>